<dbReference type="Proteomes" id="UP000294841">
    <property type="component" value="Unassembled WGS sequence"/>
</dbReference>
<evidence type="ECO:0000313" key="2">
    <source>
        <dbReference type="Proteomes" id="UP000294841"/>
    </source>
</evidence>
<reference evidence="1 2" key="1">
    <citation type="submission" date="2019-03" db="EMBL/GenBank/DDBJ databases">
        <title>Genomic Encyclopedia of Type Strains, Phase IV (KMG-IV): sequencing the most valuable type-strain genomes for metagenomic binning, comparative biology and taxonomic classification.</title>
        <authorList>
            <person name="Goeker M."/>
        </authorList>
    </citation>
    <scope>NUCLEOTIDE SEQUENCE [LARGE SCALE GENOMIC DNA]</scope>
    <source>
        <strain evidence="1 2">DSM 28231</strain>
    </source>
</reference>
<comment type="caution">
    <text evidence="1">The sequence shown here is derived from an EMBL/GenBank/DDBJ whole genome shotgun (WGS) entry which is preliminary data.</text>
</comment>
<sequence length="94" mass="10725">MVNCYVDKGENWPAIAAYQKPNTIGHRDSEQRLKDALACGAKDSTLVDTPNNYTINGKFYKMFRNCMADRGYIRFTSAECGYMNPKWDKGKCNL</sequence>
<name>A0A4R2MWH9_9PAST</name>
<evidence type="ECO:0000313" key="1">
    <source>
        <dbReference type="EMBL" id="TCP11292.1"/>
    </source>
</evidence>
<keyword evidence="2" id="KW-1185">Reference proteome</keyword>
<dbReference type="RefSeq" id="WP_165906485.1">
    <property type="nucleotide sequence ID" value="NZ_CP016605.1"/>
</dbReference>
<proteinExistence type="predicted"/>
<gene>
    <name evidence="1" type="ORF">EV697_10815</name>
</gene>
<organism evidence="1 2">
    <name type="scientific">Bisgaardia hudsonensis</name>
    <dbReference type="NCBI Taxonomy" id="109472"/>
    <lineage>
        <taxon>Bacteria</taxon>
        <taxon>Pseudomonadati</taxon>
        <taxon>Pseudomonadota</taxon>
        <taxon>Gammaproteobacteria</taxon>
        <taxon>Pasteurellales</taxon>
        <taxon>Pasteurellaceae</taxon>
        <taxon>Bisgaardia</taxon>
    </lineage>
</organism>
<accession>A0A4R2MWH9</accession>
<dbReference type="EMBL" id="SLXI01000008">
    <property type="protein sequence ID" value="TCP11292.1"/>
    <property type="molecule type" value="Genomic_DNA"/>
</dbReference>
<dbReference type="AlphaFoldDB" id="A0A4R2MWH9"/>
<protein>
    <submittedName>
        <fullName evidence="1">Uncharacterized protein</fullName>
    </submittedName>
</protein>